<dbReference type="EMBL" id="FPAS01000006">
    <property type="protein sequence ID" value="SFT87952.1"/>
    <property type="molecule type" value="Genomic_DNA"/>
</dbReference>
<organism evidence="2 3">
    <name type="scientific">Lishizhenia tianjinensis</name>
    <dbReference type="NCBI Taxonomy" id="477690"/>
    <lineage>
        <taxon>Bacteria</taxon>
        <taxon>Pseudomonadati</taxon>
        <taxon>Bacteroidota</taxon>
        <taxon>Flavobacteriia</taxon>
        <taxon>Flavobacteriales</taxon>
        <taxon>Crocinitomicaceae</taxon>
        <taxon>Lishizhenia</taxon>
    </lineage>
</organism>
<sequence length="104" mass="11429">MENQNKDNQINIELTEDVATGVYSNLSVITHSSTEFVADFIQMMPGVPKAKVRSRVIMTPQNAKRLMRALAENVKNYEAQFGPIAEDNNPGVPPINFGTPPAQA</sequence>
<dbReference type="Pfam" id="PF11950">
    <property type="entry name" value="DUF3467"/>
    <property type="match status" value="1"/>
</dbReference>
<dbReference type="AlphaFoldDB" id="A0A1I7BLB8"/>
<feature type="region of interest" description="Disordered" evidence="1">
    <location>
        <begin position="82"/>
        <end position="104"/>
    </location>
</feature>
<gene>
    <name evidence="2" type="ORF">SAMN05216474_2867</name>
</gene>
<name>A0A1I7BLB8_9FLAO</name>
<dbReference type="InterPro" id="IPR021857">
    <property type="entry name" value="DUF3467"/>
</dbReference>
<dbReference type="Proteomes" id="UP000236454">
    <property type="component" value="Unassembled WGS sequence"/>
</dbReference>
<evidence type="ECO:0008006" key="4">
    <source>
        <dbReference type="Google" id="ProtNLM"/>
    </source>
</evidence>
<dbReference type="STRING" id="477690.SAMN05216474_2867"/>
<reference evidence="2 3" key="1">
    <citation type="submission" date="2016-10" db="EMBL/GenBank/DDBJ databases">
        <authorList>
            <person name="de Groot N.N."/>
        </authorList>
    </citation>
    <scope>NUCLEOTIDE SEQUENCE [LARGE SCALE GENOMIC DNA]</scope>
    <source>
        <strain evidence="2 3">CGMCC 1.7005</strain>
    </source>
</reference>
<evidence type="ECO:0000313" key="2">
    <source>
        <dbReference type="EMBL" id="SFT87952.1"/>
    </source>
</evidence>
<evidence type="ECO:0000256" key="1">
    <source>
        <dbReference type="SAM" id="MobiDB-lite"/>
    </source>
</evidence>
<protein>
    <recommendedName>
        <fullName evidence="4">DUF3467 domain-containing protein</fullName>
    </recommendedName>
</protein>
<proteinExistence type="predicted"/>
<accession>A0A1I7BLB8</accession>
<keyword evidence="3" id="KW-1185">Reference proteome</keyword>
<dbReference type="RefSeq" id="WP_090252199.1">
    <property type="nucleotide sequence ID" value="NZ_FPAS01000006.1"/>
</dbReference>
<evidence type="ECO:0000313" key="3">
    <source>
        <dbReference type="Proteomes" id="UP000236454"/>
    </source>
</evidence>
<dbReference type="OrthoDB" id="9813817at2"/>